<dbReference type="Gene3D" id="3.40.50.300">
    <property type="entry name" value="P-loop containing nucleotide triphosphate hydrolases"/>
    <property type="match status" value="1"/>
</dbReference>
<evidence type="ECO:0000256" key="8">
    <source>
        <dbReference type="ARBA" id="ARBA00048027"/>
    </source>
</evidence>
<keyword evidence="3 9" id="KW-0378">Hydrolase</keyword>
<dbReference type="InterPro" id="IPR042101">
    <property type="entry name" value="SRP54_N_sf"/>
</dbReference>
<feature type="domain" description="SRP54-type proteins GTP-binding" evidence="11">
    <location>
        <begin position="268"/>
        <end position="281"/>
    </location>
</feature>
<reference evidence="13" key="1">
    <citation type="submission" date="2009-11" db="EMBL/GenBank/DDBJ databases">
        <title>The complete chromosome 1 of Sphaerobacter thermophilus DSM 20745.</title>
        <authorList>
            <person name="Lucas S."/>
            <person name="Copeland A."/>
            <person name="Lapidus A."/>
            <person name="Glavina del Rio T."/>
            <person name="Dalin E."/>
            <person name="Tice H."/>
            <person name="Bruce D."/>
            <person name="Goodwin L."/>
            <person name="Pitluck S."/>
            <person name="Kyrpides N."/>
            <person name="Mavromatis K."/>
            <person name="Ivanova N."/>
            <person name="Mikhailova N."/>
            <person name="LaButti K.M."/>
            <person name="Clum A."/>
            <person name="Sun H.I."/>
            <person name="Brettin T."/>
            <person name="Detter J.C."/>
            <person name="Han C."/>
            <person name="Larimer F."/>
            <person name="Land M."/>
            <person name="Hauser L."/>
            <person name="Markowitz V."/>
            <person name="Cheng J.F."/>
            <person name="Hugenholtz P."/>
            <person name="Woyke T."/>
            <person name="Wu D."/>
            <person name="Steenblock K."/>
            <person name="Schneider S."/>
            <person name="Pukall R."/>
            <person name="Goeker M."/>
            <person name="Klenk H.P."/>
            <person name="Eisen J.A."/>
        </authorList>
    </citation>
    <scope>NUCLEOTIDE SEQUENCE [LARGE SCALE GENOMIC DNA]</scope>
    <source>
        <strain evidence="13">ATCC 49802 / DSM 20745 / S 6022</strain>
    </source>
</reference>
<keyword evidence="6 9" id="KW-0733">Signal recognition particle</keyword>
<accession>D1C722</accession>
<dbReference type="InterPro" id="IPR027417">
    <property type="entry name" value="P-loop_NTPase"/>
</dbReference>
<evidence type="ECO:0000256" key="3">
    <source>
        <dbReference type="ARBA" id="ARBA00022801"/>
    </source>
</evidence>
<dbReference type="SMART" id="SM00382">
    <property type="entry name" value="AAA"/>
    <property type="match status" value="1"/>
</dbReference>
<dbReference type="InterPro" id="IPR022941">
    <property type="entry name" value="SRP54"/>
</dbReference>
<comment type="catalytic activity">
    <reaction evidence="8 9">
        <text>GTP + H2O = GDP + phosphate + H(+)</text>
        <dbReference type="Rhea" id="RHEA:19669"/>
        <dbReference type="ChEBI" id="CHEBI:15377"/>
        <dbReference type="ChEBI" id="CHEBI:15378"/>
        <dbReference type="ChEBI" id="CHEBI:37565"/>
        <dbReference type="ChEBI" id="CHEBI:43474"/>
        <dbReference type="ChEBI" id="CHEBI:58189"/>
        <dbReference type="EC" id="3.6.5.4"/>
    </reaction>
</comment>
<dbReference type="HAMAP" id="MF_00306">
    <property type="entry name" value="SRP54"/>
    <property type="match status" value="1"/>
</dbReference>
<reference evidence="12 13" key="2">
    <citation type="journal article" date="2010" name="Stand. Genomic Sci.">
        <title>Complete genome sequence of Desulfohalobium retbaense type strain (HR(100)).</title>
        <authorList>
            <person name="Spring S."/>
            <person name="Nolan M."/>
            <person name="Lapidus A."/>
            <person name="Glavina Del Rio T."/>
            <person name="Copeland A."/>
            <person name="Tice H."/>
            <person name="Cheng J.F."/>
            <person name="Lucas S."/>
            <person name="Land M."/>
            <person name="Chen F."/>
            <person name="Bruce D."/>
            <person name="Goodwin L."/>
            <person name="Pitluck S."/>
            <person name="Ivanova N."/>
            <person name="Mavromatis K."/>
            <person name="Mikhailova N."/>
            <person name="Pati A."/>
            <person name="Chen A."/>
            <person name="Palaniappan K."/>
            <person name="Hauser L."/>
            <person name="Chang Y.J."/>
            <person name="Jeffries C.D."/>
            <person name="Munk C."/>
            <person name="Kiss H."/>
            <person name="Chain P."/>
            <person name="Han C."/>
            <person name="Brettin T."/>
            <person name="Detter J.C."/>
            <person name="Schuler E."/>
            <person name="Goker M."/>
            <person name="Rohde M."/>
            <person name="Bristow J."/>
            <person name="Eisen J.A."/>
            <person name="Markowitz V."/>
            <person name="Hugenholtz P."/>
            <person name="Kyrpides N.C."/>
            <person name="Klenk H.P."/>
        </authorList>
    </citation>
    <scope>NUCLEOTIDE SEQUENCE [LARGE SCALE GENOMIC DNA]</scope>
    <source>
        <strain evidence="13">ATCC 49802 / DSM 20745 / S 6022</strain>
    </source>
</reference>
<dbReference type="STRING" id="479434.Sthe_0344"/>
<feature type="region of interest" description="Disordered" evidence="10">
    <location>
        <begin position="465"/>
        <end position="504"/>
    </location>
</feature>
<dbReference type="GO" id="GO:0048500">
    <property type="term" value="C:signal recognition particle"/>
    <property type="evidence" value="ECO:0007669"/>
    <property type="project" value="UniProtKB-UniRule"/>
</dbReference>
<dbReference type="SMART" id="SM00963">
    <property type="entry name" value="SRP54_N"/>
    <property type="match status" value="1"/>
</dbReference>
<sequence length="504" mass="55340">MFETLSDRLTAVFQRIGNKGRLTEQDVDEAMREVRRALLEADVNYKVVRDFVSAVRERAVGEEVLKALTPAQQVISIVRDELIKILGEERVPLQLAQVPPTIVMVVGLQGSGKTTHVAKIANLLKKEGRRPLMVAADVYRPAAIDQLQTLGGQIDVPVYSEGTKANPVDIAKNAVKLARDRGYTVVLIDTAGRLQIDEPMMQEVERIAEAVKPHEILLVADAMTGQEAVNVAQEFHRRLALTGLVLTKMDGDARGGAALSIRSVVGVPIKYIGTGERIDAVEPFYPDRLASRILGMGDVLTLIERAQAEITEEESRALEEKVLAGQFNFEDFLNQLQQIKRMGPLTQLLEMIPGIGQALRQQQVQISDDEFKHIEAMIFSMTPEERRNPDILKPSRRKRIAAGSGTSVAQVNQLVNQFKQMQKMMAQFGELAGGTGGRRGLRGLMRSRQALAGLGDADLEALMQQGAFPPGMGNPALGGPVPRKATNSPKKGKSKKKKSKGRRR</sequence>
<dbReference type="HOGENOM" id="CLU_009301_6_0_0"/>
<dbReference type="GO" id="GO:0003924">
    <property type="term" value="F:GTPase activity"/>
    <property type="evidence" value="ECO:0007669"/>
    <property type="project" value="UniProtKB-UniRule"/>
</dbReference>
<evidence type="ECO:0000256" key="2">
    <source>
        <dbReference type="ARBA" id="ARBA00022741"/>
    </source>
</evidence>
<proteinExistence type="inferred from homology"/>
<keyword evidence="2 9" id="KW-0547">Nucleotide-binding</keyword>
<keyword evidence="5 9" id="KW-0342">GTP-binding</keyword>
<feature type="binding site" evidence="9">
    <location>
        <begin position="107"/>
        <end position="114"/>
    </location>
    <ligand>
        <name>GTP</name>
        <dbReference type="ChEBI" id="CHEBI:37565"/>
    </ligand>
</feature>
<dbReference type="GO" id="GO:0006614">
    <property type="term" value="P:SRP-dependent cotranslational protein targeting to membrane"/>
    <property type="evidence" value="ECO:0007669"/>
    <property type="project" value="InterPro"/>
</dbReference>
<keyword evidence="4 9" id="KW-0694">RNA-binding</keyword>
<dbReference type="GO" id="GO:0008312">
    <property type="term" value="F:7S RNA binding"/>
    <property type="evidence" value="ECO:0007669"/>
    <property type="project" value="InterPro"/>
</dbReference>
<dbReference type="AlphaFoldDB" id="D1C722"/>
<evidence type="ECO:0000259" key="11">
    <source>
        <dbReference type="PROSITE" id="PS00300"/>
    </source>
</evidence>
<dbReference type="EC" id="3.6.5.4" evidence="9"/>
<dbReference type="Proteomes" id="UP000002027">
    <property type="component" value="Chromosome 1"/>
</dbReference>
<feature type="compositionally biased region" description="Basic residues" evidence="10">
    <location>
        <begin position="490"/>
        <end position="504"/>
    </location>
</feature>
<evidence type="ECO:0000256" key="5">
    <source>
        <dbReference type="ARBA" id="ARBA00023134"/>
    </source>
</evidence>
<dbReference type="FunFam" id="3.40.50.300:FF:000022">
    <property type="entry name" value="Signal recognition particle 54 kDa subunit"/>
    <property type="match status" value="1"/>
</dbReference>
<keyword evidence="7 9" id="KW-0687">Ribonucleoprotein</keyword>
<comment type="similarity">
    <text evidence="1 9">Belongs to the GTP-binding SRP family. SRP54 subfamily.</text>
</comment>
<dbReference type="KEGG" id="sti:Sthe_0344"/>
<evidence type="ECO:0000256" key="9">
    <source>
        <dbReference type="HAMAP-Rule" id="MF_00306"/>
    </source>
</evidence>
<keyword evidence="13" id="KW-1185">Reference proteome</keyword>
<dbReference type="GO" id="GO:0005525">
    <property type="term" value="F:GTP binding"/>
    <property type="evidence" value="ECO:0007669"/>
    <property type="project" value="UniProtKB-UniRule"/>
</dbReference>
<dbReference type="eggNOG" id="COG0541">
    <property type="taxonomic scope" value="Bacteria"/>
</dbReference>
<evidence type="ECO:0000256" key="7">
    <source>
        <dbReference type="ARBA" id="ARBA00023274"/>
    </source>
</evidence>
<feature type="binding site" evidence="9">
    <location>
        <begin position="247"/>
        <end position="250"/>
    </location>
    <ligand>
        <name>GTP</name>
        <dbReference type="ChEBI" id="CHEBI:37565"/>
    </ligand>
</feature>
<dbReference type="Pfam" id="PF02978">
    <property type="entry name" value="SRP_SPB"/>
    <property type="match status" value="1"/>
</dbReference>
<feature type="binding site" evidence="9">
    <location>
        <begin position="189"/>
        <end position="193"/>
    </location>
    <ligand>
        <name>GTP</name>
        <dbReference type="ChEBI" id="CHEBI:37565"/>
    </ligand>
</feature>
<dbReference type="OrthoDB" id="9804720at2"/>
<dbReference type="InterPro" id="IPR004125">
    <property type="entry name" value="Signal_recog_particle_SRP54_M"/>
</dbReference>
<dbReference type="RefSeq" id="WP_012870831.1">
    <property type="nucleotide sequence ID" value="NC_013523.1"/>
</dbReference>
<dbReference type="NCBIfam" id="TIGR00959">
    <property type="entry name" value="ffh"/>
    <property type="match status" value="1"/>
</dbReference>
<dbReference type="PANTHER" id="PTHR11564:SF5">
    <property type="entry name" value="SIGNAL RECOGNITION PARTICLE SUBUNIT SRP54"/>
    <property type="match status" value="1"/>
</dbReference>
<evidence type="ECO:0000256" key="10">
    <source>
        <dbReference type="SAM" id="MobiDB-lite"/>
    </source>
</evidence>
<dbReference type="SMART" id="SM00962">
    <property type="entry name" value="SRP54"/>
    <property type="match status" value="1"/>
</dbReference>
<protein>
    <recommendedName>
        <fullName evidence="9">Signal recognition particle protein</fullName>
        <ecNumber evidence="9">3.6.5.4</ecNumber>
    </recommendedName>
    <alternativeName>
        <fullName evidence="9">Fifty-four homolog</fullName>
    </alternativeName>
</protein>
<dbReference type="EMBL" id="CP001823">
    <property type="protein sequence ID" value="ACZ37783.1"/>
    <property type="molecule type" value="Genomic_DNA"/>
</dbReference>
<dbReference type="InParanoid" id="D1C722"/>
<dbReference type="Gene3D" id="1.10.260.30">
    <property type="entry name" value="Signal recognition particle, SRP54 subunit, M-domain"/>
    <property type="match status" value="1"/>
</dbReference>
<dbReference type="InterPro" id="IPR003593">
    <property type="entry name" value="AAA+_ATPase"/>
</dbReference>
<evidence type="ECO:0000256" key="6">
    <source>
        <dbReference type="ARBA" id="ARBA00023135"/>
    </source>
</evidence>
<dbReference type="SUPFAM" id="SSF52540">
    <property type="entry name" value="P-loop containing nucleoside triphosphate hydrolases"/>
    <property type="match status" value="1"/>
</dbReference>
<dbReference type="Gene3D" id="1.20.120.140">
    <property type="entry name" value="Signal recognition particle SRP54, nucleotide-binding domain"/>
    <property type="match status" value="1"/>
</dbReference>
<organism evidence="12 13">
    <name type="scientific">Sphaerobacter thermophilus (strain ATCC 49802 / DSM 20745 / KCCM 41009 / NCIMB 13125 / S 6022)</name>
    <dbReference type="NCBI Taxonomy" id="479434"/>
    <lineage>
        <taxon>Bacteria</taxon>
        <taxon>Pseudomonadati</taxon>
        <taxon>Thermomicrobiota</taxon>
        <taxon>Thermomicrobia</taxon>
        <taxon>Sphaerobacterales</taxon>
        <taxon>Sphaerobacterineae</taxon>
        <taxon>Sphaerobacteraceae</taxon>
        <taxon>Sphaerobacter</taxon>
    </lineage>
</organism>
<evidence type="ECO:0000256" key="4">
    <source>
        <dbReference type="ARBA" id="ARBA00022884"/>
    </source>
</evidence>
<comment type="function">
    <text evidence="9">Involved in targeting and insertion of nascent membrane proteins into the cytoplasmic membrane. Binds to the hydrophobic signal sequence of the ribosome-nascent chain (RNC) as it emerges from the ribosomes. The SRP-RNC complex is then targeted to the cytoplasmic membrane where it interacts with the SRP receptor FtsY.</text>
</comment>
<name>D1C722_SPHTD</name>
<dbReference type="CDD" id="cd18539">
    <property type="entry name" value="SRP_G"/>
    <property type="match status" value="1"/>
</dbReference>
<dbReference type="FunCoup" id="D1C722">
    <property type="interactions" value="504"/>
</dbReference>
<dbReference type="SUPFAM" id="SSF47446">
    <property type="entry name" value="Signal peptide-binding domain"/>
    <property type="match status" value="1"/>
</dbReference>
<dbReference type="InterPro" id="IPR036891">
    <property type="entry name" value="Signal_recog_part_SRP54_M_sf"/>
</dbReference>
<dbReference type="PROSITE" id="PS00300">
    <property type="entry name" value="SRP54"/>
    <property type="match status" value="1"/>
</dbReference>
<evidence type="ECO:0000313" key="13">
    <source>
        <dbReference type="Proteomes" id="UP000002027"/>
    </source>
</evidence>
<dbReference type="InterPro" id="IPR004780">
    <property type="entry name" value="SRP"/>
</dbReference>
<dbReference type="InterPro" id="IPR013822">
    <property type="entry name" value="Signal_recog_particl_SRP54_hlx"/>
</dbReference>
<comment type="subcellular location">
    <subcellularLocation>
        <location evidence="9">Cytoplasm</location>
    </subcellularLocation>
    <text evidence="9">The SRP-RNC complex is targeted to the cytoplasmic membrane.</text>
</comment>
<comment type="subunit">
    <text evidence="9">Part of the signal recognition particle protein translocation system, which is composed of SRP and FtsY.</text>
</comment>
<dbReference type="InterPro" id="IPR000897">
    <property type="entry name" value="SRP54_GTPase_dom"/>
</dbReference>
<gene>
    <name evidence="9" type="primary">ffh</name>
    <name evidence="12" type="ordered locus">Sthe_0344</name>
</gene>
<dbReference type="PANTHER" id="PTHR11564">
    <property type="entry name" value="SIGNAL RECOGNITION PARTICLE 54K PROTEIN SRP54"/>
    <property type="match status" value="1"/>
</dbReference>
<keyword evidence="9" id="KW-0963">Cytoplasm</keyword>
<evidence type="ECO:0000313" key="12">
    <source>
        <dbReference type="EMBL" id="ACZ37783.1"/>
    </source>
</evidence>
<dbReference type="Pfam" id="PF02881">
    <property type="entry name" value="SRP54_N"/>
    <property type="match status" value="1"/>
</dbReference>
<dbReference type="Pfam" id="PF00448">
    <property type="entry name" value="SRP54"/>
    <property type="match status" value="1"/>
</dbReference>
<evidence type="ECO:0000256" key="1">
    <source>
        <dbReference type="ARBA" id="ARBA00005450"/>
    </source>
</evidence>
<comment type="domain">
    <text evidence="9">Composed of three domains: the N-terminal N domain, which is responsible for interactions with the ribosome, the central G domain, which binds GTP, and the C-terminal M domain, which binds the RNA and the signal sequence of the RNC.</text>
</comment>